<comment type="function">
    <text evidence="1">Catalyzes the phosphorylation of riboflavin to FMN followed by the adenylation of FMN to FAD.</text>
</comment>
<keyword evidence="17" id="KW-0274">FAD</keyword>
<dbReference type="GO" id="GO:0006428">
    <property type="term" value="P:isoleucyl-tRNA aminoacylation"/>
    <property type="evidence" value="ECO:0007669"/>
    <property type="project" value="UniProtKB-UniRule"/>
</dbReference>
<evidence type="ECO:0000256" key="8">
    <source>
        <dbReference type="ARBA" id="ARBA00022490"/>
    </source>
</evidence>
<dbReference type="InterPro" id="IPR050081">
    <property type="entry name" value="Ile-tRNA_ligase"/>
</dbReference>
<dbReference type="InterPro" id="IPR009008">
    <property type="entry name" value="Val/Leu/Ile-tRNA-synth_edit"/>
</dbReference>
<evidence type="ECO:0000313" key="29">
    <source>
        <dbReference type="EMBL" id="AWD32345.1"/>
    </source>
</evidence>
<dbReference type="OrthoDB" id="9810365at2"/>
<comment type="pathway">
    <text evidence="4">Cofactor biosynthesis; FMN biosynthesis; FMN from riboflavin (ATP route): step 1/1.</text>
</comment>
<comment type="catalytic activity">
    <reaction evidence="24">
        <text>riboflavin + ATP = FMN + ADP + H(+)</text>
        <dbReference type="Rhea" id="RHEA:14357"/>
        <dbReference type="ChEBI" id="CHEBI:15378"/>
        <dbReference type="ChEBI" id="CHEBI:30616"/>
        <dbReference type="ChEBI" id="CHEBI:57986"/>
        <dbReference type="ChEBI" id="CHEBI:58210"/>
        <dbReference type="ChEBI" id="CHEBI:456216"/>
        <dbReference type="EC" id="2.7.1.26"/>
    </reaction>
</comment>
<dbReference type="AlphaFoldDB" id="A0A3S7J9K1"/>
<dbReference type="SUPFAM" id="SSF50677">
    <property type="entry name" value="ValRS/IleRS/LeuRS editing domain"/>
    <property type="match status" value="1"/>
</dbReference>
<dbReference type="GO" id="GO:0008270">
    <property type="term" value="F:zinc ion binding"/>
    <property type="evidence" value="ECO:0007669"/>
    <property type="project" value="UniProtKB-UniRule"/>
</dbReference>
<keyword evidence="13" id="KW-0548">Nucleotidyltransferase</keyword>
<feature type="short sequence motif" description="'KMSKS' region" evidence="27">
    <location>
        <begin position="930"/>
        <end position="934"/>
    </location>
</feature>
<dbReference type="InterPro" id="IPR009080">
    <property type="entry name" value="tRNAsynth_Ia_anticodon-bd"/>
</dbReference>
<dbReference type="FunFam" id="3.40.50.620:FF:000021">
    <property type="entry name" value="Riboflavin biosynthesis protein"/>
    <property type="match status" value="1"/>
</dbReference>
<dbReference type="CDD" id="cd02064">
    <property type="entry name" value="FAD_synthetase_N"/>
    <property type="match status" value="1"/>
</dbReference>
<dbReference type="InterPro" id="IPR015864">
    <property type="entry name" value="FAD_synthase"/>
</dbReference>
<evidence type="ECO:0000256" key="17">
    <source>
        <dbReference type="ARBA" id="ARBA00022827"/>
    </source>
</evidence>
<dbReference type="SMART" id="SM00904">
    <property type="entry name" value="Flavokinase"/>
    <property type="match status" value="1"/>
</dbReference>
<dbReference type="Pfam" id="PF06574">
    <property type="entry name" value="FAD_syn"/>
    <property type="match status" value="1"/>
</dbReference>
<dbReference type="GO" id="GO:0008531">
    <property type="term" value="F:riboflavin kinase activity"/>
    <property type="evidence" value="ECO:0007669"/>
    <property type="project" value="UniProtKB-EC"/>
</dbReference>
<keyword evidence="20 27" id="KW-0648">Protein biosynthesis</keyword>
<keyword evidence="9 27" id="KW-0436">Ligase</keyword>
<dbReference type="SUPFAM" id="SSF82114">
    <property type="entry name" value="Riboflavin kinase-like"/>
    <property type="match status" value="1"/>
</dbReference>
<evidence type="ECO:0000256" key="9">
    <source>
        <dbReference type="ARBA" id="ARBA00022598"/>
    </source>
</evidence>
<dbReference type="GO" id="GO:0005524">
    <property type="term" value="F:ATP binding"/>
    <property type="evidence" value="ECO:0007669"/>
    <property type="project" value="UniProtKB-UniRule"/>
</dbReference>
<protein>
    <recommendedName>
        <fullName evidence="27">Isoleucine--tRNA ligase</fullName>
        <ecNumber evidence="27">6.1.1.5</ecNumber>
    </recommendedName>
    <alternativeName>
        <fullName evidence="27">Isoleucyl-tRNA synthetase</fullName>
        <shortName evidence="27">IleRS</shortName>
    </alternativeName>
</protein>
<dbReference type="GO" id="GO:0003919">
    <property type="term" value="F:FMN adenylyltransferase activity"/>
    <property type="evidence" value="ECO:0007669"/>
    <property type="project" value="UniProtKB-EC"/>
</dbReference>
<evidence type="ECO:0000256" key="26">
    <source>
        <dbReference type="ARBA" id="ARBA00049494"/>
    </source>
</evidence>
<dbReference type="KEGG" id="kso:CKSOR_00222"/>
<dbReference type="Pfam" id="PF00133">
    <property type="entry name" value="tRNA-synt_1"/>
    <property type="match status" value="1"/>
</dbReference>
<dbReference type="Gene3D" id="3.40.50.620">
    <property type="entry name" value="HUPs"/>
    <property type="match status" value="3"/>
</dbReference>
<evidence type="ECO:0000256" key="16">
    <source>
        <dbReference type="ARBA" id="ARBA00022777"/>
    </source>
</evidence>
<keyword evidence="19 27" id="KW-0067">ATP-binding</keyword>
<dbReference type="PANTHER" id="PTHR42765">
    <property type="entry name" value="SOLEUCYL-TRNA SYNTHETASE"/>
    <property type="match status" value="1"/>
</dbReference>
<sequence length="1254" mass="145746">MKIYNKLTFIKKKQRAITIGNFDGIHLGHKKILNTLYIEAKKRNLVSSVMTFYPHPKNYFSKKNNNFTISNLRDRIYGILETNIEEIIIKKFNESFYKISALEFIKDLIHKLNLKLLIIGKDFHFGYNREGNIHLLKSLAKKYDFEIIILDDFINAYKERISSSLLRKELINGNIDRAKYLIGNNIYISGHVVHGNKIGRQIGFPTININVPQNIAIKHGVYCVYIHNIYKFPIMGVANLGIRKTLGDNGKVLLEIYLLNNTVNVYGKIIRVEFLYRLRNEEKFCNMEELTIAIQHDVNNALEYFKKIMDYKNTLNLTETPFPMKGDLPNKEPIIIKKWEEENIYNILSELNKNKPKFLLHDGPPYANGDIHLGHAVNKILKDIILKHKRLLGFNACYIPGWDCHGMPIEIQIEKKYGKYLPTIELQKKAREYALEQIEKQKKEFKRLGVLGQWDDPYLTMNFQNESDEVKVLSKILEYGYVNRGLKPVNWCFDCKSALAEAEIEYKDKLDYAIYVAFKFSNNNSILKKFGINFKNQFYGAIAIWTTTPWTIPANQALIINANIKYSLLKVNSSYNNHDLLLIVAKDLVENYLKTLSLKGEILSSIQGKELLGEEFYHPLYGTDIIYNRTAKIFHGDFVNIDNGTGIVHSAPAFGIEDFECFKSNGFTDDEIINPIDENGFFVNSLPFFGNMKIWEANEKIIQFLKTNNTLLFYEKYNHSYMHCWRHKSPLIFRSTHQWFVNMDIIPKNSNKSLRENALSALNNVKFYPEWGKSRLYSMIFNRPDWTISRQRQWGVPIPFFIHKKNGQLHPNTISIIKLICKKIEQYGISAWQNIDIQELLGNEVNEYEKSKDTLDVWFDSGSTNITVLGGKELASLKNLTWPADLYLEGSDQHRGWFHSSLLIGCMLYKQAPYKALLTHGFVVDGNGKKMSKSIGNVILPKEITNKFGAEILRLWVATTDYSGELYISDEILKRVVESYRRIRNTIRFLLANVSDFDPISDALQNDQLLEIDKYALLITKNLQNEIIQYYNKYEFHNVISKLQNFCSEDLGSFYLDILKDRLYTTKSNGKIRRSAQTALYNIALILLKLMSPILSFTTEEAWQYLLNNNYKQSKTIFIENYHEMNISDNANILHKWNQIRIIRKNVQNKLEKSRMTGAIGSSLQAEVEIYAKSNEKILLDSIGEELRFVFIVSKVTIKETDNDLKIVITPSNGIKCERCWNFCNHNDLHKEHQKICNRCFENIFGAGEIRYFS</sequence>
<keyword evidence="10" id="KW-0285">Flavoprotein</keyword>
<dbReference type="InterPro" id="IPR023585">
    <property type="entry name" value="Ile-tRNA-ligase_type1"/>
</dbReference>
<evidence type="ECO:0000256" key="12">
    <source>
        <dbReference type="ARBA" id="ARBA00022679"/>
    </source>
</evidence>
<dbReference type="InterPro" id="IPR002301">
    <property type="entry name" value="Ile-tRNA-ligase"/>
</dbReference>
<evidence type="ECO:0000256" key="10">
    <source>
        <dbReference type="ARBA" id="ARBA00022630"/>
    </source>
</evidence>
<comment type="cofactor">
    <cofactor evidence="27">
        <name>Zn(2+)</name>
        <dbReference type="ChEBI" id="CHEBI:29105"/>
    </cofactor>
    <text evidence="27">Binds 1 zinc ion per subunit.</text>
</comment>
<keyword evidence="11" id="KW-0288">FMN</keyword>
<keyword evidence="15 27" id="KW-0547">Nucleotide-binding</keyword>
<feature type="binding site" evidence="27">
    <location>
        <position position="889"/>
    </location>
    <ligand>
        <name>L-isoleucyl-5'-AMP</name>
        <dbReference type="ChEBI" id="CHEBI:178002"/>
    </ligand>
</feature>
<keyword evidence="30" id="KW-1185">Reference proteome</keyword>
<dbReference type="NCBIfam" id="TIGR00083">
    <property type="entry name" value="ribF"/>
    <property type="match status" value="1"/>
</dbReference>
<comment type="function">
    <text evidence="23 27">Catalyzes the attachment of isoleucine to tRNA(Ile). As IleRS can inadvertently accommodate and process structurally similar amino acids such as valine, to avoid such errors it has two additional distinct tRNA(Ile)-dependent editing activities. One activity is designated as 'pretransfer' editing and involves the hydrolysis of activated Val-AMP. The other activity is designated 'posttransfer' editing and involves deacylation of mischarged Val-tRNA(Ile).</text>
</comment>
<dbReference type="InterPro" id="IPR033708">
    <property type="entry name" value="Anticodon_Ile_BEm"/>
</dbReference>
<evidence type="ECO:0000256" key="18">
    <source>
        <dbReference type="ARBA" id="ARBA00022833"/>
    </source>
</evidence>
<dbReference type="Gene3D" id="2.40.30.30">
    <property type="entry name" value="Riboflavin kinase-like"/>
    <property type="match status" value="1"/>
</dbReference>
<dbReference type="GO" id="GO:0009231">
    <property type="term" value="P:riboflavin biosynthetic process"/>
    <property type="evidence" value="ECO:0007669"/>
    <property type="project" value="InterPro"/>
</dbReference>
<comment type="similarity">
    <text evidence="5 27">Belongs to the class-I aminoacyl-tRNA synthetase family. IleS type 1 subfamily.</text>
</comment>
<dbReference type="CDD" id="cd07960">
    <property type="entry name" value="Anticodon_Ia_Ile_BEm"/>
    <property type="match status" value="1"/>
</dbReference>
<evidence type="ECO:0000256" key="14">
    <source>
        <dbReference type="ARBA" id="ARBA00022723"/>
    </source>
</evidence>
<dbReference type="HAMAP" id="MF_02002">
    <property type="entry name" value="Ile_tRNA_synth_type1"/>
    <property type="match status" value="1"/>
</dbReference>
<dbReference type="GO" id="GO:0002161">
    <property type="term" value="F:aminoacyl-tRNA deacylase activity"/>
    <property type="evidence" value="ECO:0007669"/>
    <property type="project" value="InterPro"/>
</dbReference>
<dbReference type="NCBIfam" id="TIGR00392">
    <property type="entry name" value="ileS"/>
    <property type="match status" value="1"/>
</dbReference>
<dbReference type="GO" id="GO:0004822">
    <property type="term" value="F:isoleucine-tRNA ligase activity"/>
    <property type="evidence" value="ECO:0007669"/>
    <property type="project" value="UniProtKB-UniRule"/>
</dbReference>
<evidence type="ECO:0000256" key="11">
    <source>
        <dbReference type="ARBA" id="ARBA00022643"/>
    </source>
</evidence>
<dbReference type="InterPro" id="IPR013155">
    <property type="entry name" value="M/V/L/I-tRNA-synth_anticd-bd"/>
</dbReference>
<evidence type="ECO:0000256" key="1">
    <source>
        <dbReference type="ARBA" id="ARBA00002121"/>
    </source>
</evidence>
<keyword evidence="21 27" id="KW-0030">Aminoacyl-tRNA synthetase</keyword>
<feature type="binding site" evidence="27">
    <location>
        <position position="1217"/>
    </location>
    <ligand>
        <name>Zn(2+)</name>
        <dbReference type="ChEBI" id="CHEBI:29105"/>
    </ligand>
</feature>
<dbReference type="Proteomes" id="UP000266796">
    <property type="component" value="Chromosome"/>
</dbReference>
<dbReference type="SUPFAM" id="SSF47323">
    <property type="entry name" value="Anticodon-binding domain of a subclass of class I aminoacyl-tRNA synthetases"/>
    <property type="match status" value="1"/>
</dbReference>
<keyword evidence="14 27" id="KW-0479">Metal-binding</keyword>
<dbReference type="Gene3D" id="1.10.730.20">
    <property type="match status" value="1"/>
</dbReference>
<evidence type="ECO:0000256" key="15">
    <source>
        <dbReference type="ARBA" id="ARBA00022741"/>
    </source>
</evidence>
<feature type="binding site" evidence="27">
    <location>
        <position position="1220"/>
    </location>
    <ligand>
        <name>Zn(2+)</name>
        <dbReference type="ChEBI" id="CHEBI:29105"/>
    </ligand>
</feature>
<comment type="domain">
    <text evidence="27">IleRS has two distinct active sites: one for aminoacylation and one for editing. The misactivated valine is translocated from the active site to the editing site, which sterically excludes the correctly activated isoleucine. The single editing site contains two valyl binding pockets, one specific for each substrate (Val-AMP or Val-tRNA(Ile)).</text>
</comment>
<evidence type="ECO:0000259" key="28">
    <source>
        <dbReference type="SMART" id="SM00904"/>
    </source>
</evidence>
<gene>
    <name evidence="27 29" type="primary">ileS</name>
    <name evidence="29" type="ORF">CKSOR_00222</name>
</gene>
<evidence type="ECO:0000256" key="27">
    <source>
        <dbReference type="HAMAP-Rule" id="MF_02002"/>
    </source>
</evidence>
<dbReference type="InterPro" id="IPR002300">
    <property type="entry name" value="aa-tRNA-synth_Ia"/>
</dbReference>
<dbReference type="FunFam" id="3.40.50.620:FF:000048">
    <property type="entry name" value="Isoleucine--tRNA ligase"/>
    <property type="match status" value="1"/>
</dbReference>
<dbReference type="SUPFAM" id="SSF52374">
    <property type="entry name" value="Nucleotidylyl transferase"/>
    <property type="match status" value="2"/>
</dbReference>
<proteinExistence type="inferred from homology"/>
<dbReference type="GO" id="GO:0006747">
    <property type="term" value="P:FAD biosynthetic process"/>
    <property type="evidence" value="ECO:0007669"/>
    <property type="project" value="UniProtKB-UniPathway"/>
</dbReference>
<evidence type="ECO:0000256" key="3">
    <source>
        <dbReference type="ARBA" id="ARBA00004726"/>
    </source>
</evidence>
<dbReference type="InterPro" id="IPR015865">
    <property type="entry name" value="Riboflavin_kinase_bac/euk"/>
</dbReference>
<keyword evidence="8 27" id="KW-0963">Cytoplasm</keyword>
<evidence type="ECO:0000256" key="7">
    <source>
        <dbReference type="ARBA" id="ARBA00011245"/>
    </source>
</evidence>
<organism evidence="29 30">
    <name type="scientific">Candidatus Kinetoplastidibacterium kentomonadis</name>
    <dbReference type="NCBI Taxonomy" id="1576550"/>
    <lineage>
        <taxon>Bacteria</taxon>
        <taxon>Pseudomonadati</taxon>
        <taxon>Pseudomonadota</taxon>
        <taxon>Betaproteobacteria</taxon>
        <taxon>Candidatus Kinetoplastidibacterium</taxon>
    </lineage>
</organism>
<feature type="short sequence motif" description="'HIGH' region" evidence="27">
    <location>
        <begin position="365"/>
        <end position="375"/>
    </location>
</feature>
<dbReference type="Pfam" id="PF08264">
    <property type="entry name" value="Anticodon_1"/>
    <property type="match status" value="1"/>
</dbReference>
<dbReference type="GO" id="GO:0009398">
    <property type="term" value="P:FMN biosynthetic process"/>
    <property type="evidence" value="ECO:0007669"/>
    <property type="project" value="UniProtKB-UniPathway"/>
</dbReference>
<comment type="catalytic activity">
    <reaction evidence="25 27">
        <text>tRNA(Ile) + L-isoleucine + ATP = L-isoleucyl-tRNA(Ile) + AMP + diphosphate</text>
        <dbReference type="Rhea" id="RHEA:11060"/>
        <dbReference type="Rhea" id="RHEA-COMP:9666"/>
        <dbReference type="Rhea" id="RHEA-COMP:9695"/>
        <dbReference type="ChEBI" id="CHEBI:30616"/>
        <dbReference type="ChEBI" id="CHEBI:33019"/>
        <dbReference type="ChEBI" id="CHEBI:58045"/>
        <dbReference type="ChEBI" id="CHEBI:78442"/>
        <dbReference type="ChEBI" id="CHEBI:78528"/>
        <dbReference type="ChEBI" id="CHEBI:456215"/>
        <dbReference type="EC" id="6.1.1.5"/>
    </reaction>
</comment>
<dbReference type="Pfam" id="PF01687">
    <property type="entry name" value="Flavokinase"/>
    <property type="match status" value="1"/>
</dbReference>
<dbReference type="PANTHER" id="PTHR42765:SF1">
    <property type="entry name" value="ISOLEUCINE--TRNA LIGASE, MITOCHONDRIAL"/>
    <property type="match status" value="1"/>
</dbReference>
<evidence type="ECO:0000256" key="4">
    <source>
        <dbReference type="ARBA" id="ARBA00005201"/>
    </source>
</evidence>
<dbReference type="GO" id="GO:0000049">
    <property type="term" value="F:tRNA binding"/>
    <property type="evidence" value="ECO:0007669"/>
    <property type="project" value="InterPro"/>
</dbReference>
<evidence type="ECO:0000313" key="30">
    <source>
        <dbReference type="Proteomes" id="UP000266796"/>
    </source>
</evidence>
<feature type="binding site" evidence="27">
    <location>
        <position position="933"/>
    </location>
    <ligand>
        <name>ATP</name>
        <dbReference type="ChEBI" id="CHEBI:30616"/>
    </ligand>
</feature>
<keyword evidence="22" id="KW-0511">Multifunctional enzyme</keyword>
<comment type="subcellular location">
    <subcellularLocation>
        <location evidence="2 27">Cytoplasm</location>
    </subcellularLocation>
</comment>
<evidence type="ECO:0000256" key="23">
    <source>
        <dbReference type="ARBA" id="ARBA00025217"/>
    </source>
</evidence>
<accession>A0A3S7J9K1</accession>
<evidence type="ECO:0000256" key="21">
    <source>
        <dbReference type="ARBA" id="ARBA00023146"/>
    </source>
</evidence>
<dbReference type="GO" id="GO:0005829">
    <property type="term" value="C:cytosol"/>
    <property type="evidence" value="ECO:0007669"/>
    <property type="project" value="TreeGrafter"/>
</dbReference>
<evidence type="ECO:0000256" key="25">
    <source>
        <dbReference type="ARBA" id="ARBA00048359"/>
    </source>
</evidence>
<evidence type="ECO:0000256" key="6">
    <source>
        <dbReference type="ARBA" id="ARBA00010214"/>
    </source>
</evidence>
<keyword evidence="18 27" id="KW-0862">Zinc</keyword>
<dbReference type="FunFam" id="3.40.50.620:FF:000042">
    <property type="entry name" value="Isoleucine--tRNA ligase"/>
    <property type="match status" value="1"/>
</dbReference>
<feature type="domain" description="Riboflavin kinase" evidence="28">
    <location>
        <begin position="181"/>
        <end position="306"/>
    </location>
</feature>
<evidence type="ECO:0000256" key="20">
    <source>
        <dbReference type="ARBA" id="ARBA00022917"/>
    </source>
</evidence>
<dbReference type="InterPro" id="IPR014729">
    <property type="entry name" value="Rossmann-like_a/b/a_fold"/>
</dbReference>
<keyword evidence="16" id="KW-0418">Kinase</keyword>
<comment type="pathway">
    <text evidence="3">Cofactor biosynthesis; FAD biosynthesis; FAD from FMN: step 1/1.</text>
</comment>
<dbReference type="InterPro" id="IPR002606">
    <property type="entry name" value="Riboflavin_kinase_bac"/>
</dbReference>
<evidence type="ECO:0000256" key="2">
    <source>
        <dbReference type="ARBA" id="ARBA00004496"/>
    </source>
</evidence>
<evidence type="ECO:0000256" key="22">
    <source>
        <dbReference type="ARBA" id="ARBA00023268"/>
    </source>
</evidence>
<name>A0A3S7J9K1_9PROT</name>
<dbReference type="UniPathway" id="UPA00277">
    <property type="reaction ID" value="UER00407"/>
</dbReference>
<feature type="binding site" evidence="27">
    <location>
        <position position="1237"/>
    </location>
    <ligand>
        <name>Zn(2+)</name>
        <dbReference type="ChEBI" id="CHEBI:29105"/>
    </ligand>
</feature>
<feature type="binding site" evidence="27">
    <location>
        <position position="1240"/>
    </location>
    <ligand>
        <name>Zn(2+)</name>
        <dbReference type="ChEBI" id="CHEBI:29105"/>
    </ligand>
</feature>
<dbReference type="PRINTS" id="PR00984">
    <property type="entry name" value="TRNASYNTHILE"/>
</dbReference>
<comment type="catalytic activity">
    <reaction evidence="26">
        <text>FMN + ATP + H(+) = FAD + diphosphate</text>
        <dbReference type="Rhea" id="RHEA:17237"/>
        <dbReference type="ChEBI" id="CHEBI:15378"/>
        <dbReference type="ChEBI" id="CHEBI:30616"/>
        <dbReference type="ChEBI" id="CHEBI:33019"/>
        <dbReference type="ChEBI" id="CHEBI:57692"/>
        <dbReference type="ChEBI" id="CHEBI:58210"/>
        <dbReference type="EC" id="2.7.7.2"/>
    </reaction>
</comment>
<evidence type="ECO:0000256" key="13">
    <source>
        <dbReference type="ARBA" id="ARBA00022695"/>
    </source>
</evidence>
<comment type="similarity">
    <text evidence="6">Belongs to the RibF family.</text>
</comment>
<dbReference type="EMBL" id="CP025628">
    <property type="protein sequence ID" value="AWD32345.1"/>
    <property type="molecule type" value="Genomic_DNA"/>
</dbReference>
<dbReference type="PROSITE" id="PS00178">
    <property type="entry name" value="AA_TRNA_LIGASE_I"/>
    <property type="match status" value="1"/>
</dbReference>
<dbReference type="InterPro" id="IPR023465">
    <property type="entry name" value="Riboflavin_kinase_dom_sf"/>
</dbReference>
<dbReference type="EC" id="6.1.1.5" evidence="27"/>
<keyword evidence="12" id="KW-0808">Transferase</keyword>
<dbReference type="NCBIfam" id="NF004159">
    <property type="entry name" value="PRK05627.1-2"/>
    <property type="match status" value="1"/>
</dbReference>
<evidence type="ECO:0000256" key="19">
    <source>
        <dbReference type="ARBA" id="ARBA00022840"/>
    </source>
</evidence>
<evidence type="ECO:0000256" key="24">
    <source>
        <dbReference type="ARBA" id="ARBA00047880"/>
    </source>
</evidence>
<evidence type="ECO:0000256" key="5">
    <source>
        <dbReference type="ARBA" id="ARBA00006887"/>
    </source>
</evidence>
<reference evidence="29 30" key="1">
    <citation type="journal article" date="2018" name="Parasitology">
        <title>The reduced genome of Candidatus Kinetoplastibacterium sorsogonicusi, the endosymbiont of Kentomonas sorsogonicus (Trypanosomatidae): loss of the haem-synthesis pathway.</title>
        <authorList>
            <person name="Silva F.M."/>
            <person name="Kostygov A.Y."/>
            <person name="Spodareva V.V."/>
            <person name="Butenko A."/>
            <person name="Tossou R."/>
            <person name="Lukes J."/>
            <person name="Yurchenko V."/>
            <person name="Alves J.M.P."/>
        </authorList>
    </citation>
    <scope>NUCLEOTIDE SEQUENCE [LARGE SCALE GENOMIC DNA]</scope>
    <source>
        <strain evidence="29 30">MF-08</strain>
    </source>
</reference>
<dbReference type="UniPathway" id="UPA00276">
    <property type="reaction ID" value="UER00406"/>
</dbReference>
<dbReference type="InterPro" id="IPR001412">
    <property type="entry name" value="aa-tRNA-synth_I_CS"/>
</dbReference>
<comment type="subunit">
    <text evidence="7 27">Monomer.</text>
</comment>